<dbReference type="EMBL" id="JAQOUE010000002">
    <property type="protein sequence ID" value="MDT7043820.1"/>
    <property type="molecule type" value="Genomic_DNA"/>
</dbReference>
<keyword evidence="1" id="KW-1133">Transmembrane helix</keyword>
<protein>
    <recommendedName>
        <fullName evidence="4">Pilus assembly protein, PilO</fullName>
    </recommendedName>
</protein>
<gene>
    <name evidence="2" type="ORF">PPG34_15805</name>
</gene>
<proteinExistence type="predicted"/>
<dbReference type="InterPro" id="IPR014717">
    <property type="entry name" value="Transl_elong_EF1B/ribsomal_bS6"/>
</dbReference>
<sequence>MSGLLEWCEFTPLKQKISLVILVLVLWGGMCYGLIVQPMMKEQEELVLKVQGLEITISKFSRFERQYLAAQEELSQWTSIANLQEASLGLEVPMSQVLSEMSNMSQKTLVNVTLWKPVESKVHSGTDLKEQRLRLHVEGGFHHVARFLDHMQDLSKAMGITAMLMHSADSTSGTPTIQTIIDFIGFKGAGRTLAGNSDIPRPAHAMEGKG</sequence>
<evidence type="ECO:0000256" key="1">
    <source>
        <dbReference type="SAM" id="Phobius"/>
    </source>
</evidence>
<reference evidence="2 3" key="1">
    <citation type="journal article" date="2023" name="ISME J.">
        <title>Cultivation and genomic characterization of novel and ubiquitous marine nitrite-oxidizing bacteria from the Nitrospirales.</title>
        <authorList>
            <person name="Mueller A.J."/>
            <person name="Daebeler A."/>
            <person name="Herbold C.W."/>
            <person name="Kirkegaard R.H."/>
            <person name="Daims H."/>
        </authorList>
    </citation>
    <scope>NUCLEOTIDE SEQUENCE [LARGE SCALE GENOMIC DNA]</scope>
    <source>
        <strain evidence="2 3">EB</strain>
    </source>
</reference>
<name>A0ABU3KBD8_9BACT</name>
<keyword evidence="1" id="KW-0812">Transmembrane</keyword>
<organism evidence="2 3">
    <name type="scientific">Candidatus Nitronereus thalassa</name>
    <dbReference type="NCBI Taxonomy" id="3020898"/>
    <lineage>
        <taxon>Bacteria</taxon>
        <taxon>Pseudomonadati</taxon>
        <taxon>Nitrospirota</taxon>
        <taxon>Nitrospiria</taxon>
        <taxon>Nitrospirales</taxon>
        <taxon>Nitrospiraceae</taxon>
        <taxon>Candidatus Nitronereus</taxon>
    </lineage>
</organism>
<keyword evidence="3" id="KW-1185">Reference proteome</keyword>
<keyword evidence="1" id="KW-0472">Membrane</keyword>
<accession>A0ABU3KBD8</accession>
<dbReference type="Gene3D" id="3.30.70.60">
    <property type="match status" value="1"/>
</dbReference>
<evidence type="ECO:0000313" key="2">
    <source>
        <dbReference type="EMBL" id="MDT7043820.1"/>
    </source>
</evidence>
<feature type="transmembrane region" description="Helical" evidence="1">
    <location>
        <begin position="17"/>
        <end position="36"/>
    </location>
</feature>
<evidence type="ECO:0008006" key="4">
    <source>
        <dbReference type="Google" id="ProtNLM"/>
    </source>
</evidence>
<dbReference type="Proteomes" id="UP001250932">
    <property type="component" value="Unassembled WGS sequence"/>
</dbReference>
<evidence type="ECO:0000313" key="3">
    <source>
        <dbReference type="Proteomes" id="UP001250932"/>
    </source>
</evidence>
<dbReference type="RefSeq" id="WP_313834413.1">
    <property type="nucleotide sequence ID" value="NZ_JAQOUE010000002.1"/>
</dbReference>
<comment type="caution">
    <text evidence="2">The sequence shown here is derived from an EMBL/GenBank/DDBJ whole genome shotgun (WGS) entry which is preliminary data.</text>
</comment>